<evidence type="ECO:0000256" key="4">
    <source>
        <dbReference type="ARBA" id="ARBA00006627"/>
    </source>
</evidence>
<gene>
    <name evidence="11" type="ORF">OMAR00294_LOCUS93</name>
</gene>
<accession>A0A7S4GKN5</accession>
<feature type="transmembrane region" description="Helical" evidence="10">
    <location>
        <begin position="381"/>
        <end position="402"/>
    </location>
</feature>
<sequence>MGDKFDGGATGENIFQRMCGAVCSSICGVIMIPICMGLVFWNENNLVINEATANLVQDAKVYSSCLPSPDANGDLVLVACDLYAPDIAGDLPSTLSPFLPHFSGASLSWSMEIYQWTEDEHEECHKTNSGGKSCRKTYSYDTEWTTSPVNSNDFRHPWGHDNGNTDFPHNLESSGSVDAPPLSVVMSQHGTPDGGFVLDSNLVSYLPTVDLGYDLKSSAPPSNSSDEWQGAGSLTPQMLHKYQGYLQTAYGSPQIGDLRIRITGQMSDEATACGVQQRIRGASSDYTFVPLPPKKFGWFGKKTKPLERLQAEKVTQDEFIDQYHAENQGLAWVIRIVSLILMTVAFNMVLSPLSVAADGLMVLNYCTCGLGSVLDGAAQCIIGTAAFLLALVLTTITIAVAWFTARPAASLLSVAVVLGVYVVFVKTQKKKGSAGMPYVRMSA</sequence>
<comment type="subcellular location">
    <subcellularLocation>
        <location evidence="1">Endomembrane system</location>
        <topology evidence="1">Multi-pass membrane protein</topology>
    </subcellularLocation>
    <subcellularLocation>
        <location evidence="3">Endoplasmic reticulum membrane</location>
    </subcellularLocation>
    <subcellularLocation>
        <location evidence="2">Nucleus envelope</location>
    </subcellularLocation>
</comment>
<keyword evidence="8 10" id="KW-0472">Membrane</keyword>
<evidence type="ECO:0000256" key="3">
    <source>
        <dbReference type="ARBA" id="ARBA00004586"/>
    </source>
</evidence>
<comment type="similarity">
    <text evidence="4">Belongs to the TMEM43 family.</text>
</comment>
<evidence type="ECO:0000256" key="2">
    <source>
        <dbReference type="ARBA" id="ARBA00004259"/>
    </source>
</evidence>
<dbReference type="EMBL" id="HBJB01000109">
    <property type="protein sequence ID" value="CAE0839818.1"/>
    <property type="molecule type" value="Transcribed_RNA"/>
</dbReference>
<keyword evidence="9" id="KW-0539">Nucleus</keyword>
<evidence type="ECO:0000256" key="7">
    <source>
        <dbReference type="ARBA" id="ARBA00022989"/>
    </source>
</evidence>
<evidence type="ECO:0000313" key="11">
    <source>
        <dbReference type="EMBL" id="CAE0839818.1"/>
    </source>
</evidence>
<keyword evidence="7 10" id="KW-1133">Transmembrane helix</keyword>
<evidence type="ECO:0000256" key="9">
    <source>
        <dbReference type="ARBA" id="ARBA00023242"/>
    </source>
</evidence>
<feature type="transmembrane region" description="Helical" evidence="10">
    <location>
        <begin position="329"/>
        <end position="349"/>
    </location>
</feature>
<dbReference type="GO" id="GO:0005789">
    <property type="term" value="C:endoplasmic reticulum membrane"/>
    <property type="evidence" value="ECO:0007669"/>
    <property type="project" value="UniProtKB-SubCell"/>
</dbReference>
<protein>
    <submittedName>
        <fullName evidence="11">Uncharacterized protein</fullName>
    </submittedName>
</protein>
<name>A0A7S4GKN5_OXYMA</name>
<keyword evidence="5 10" id="KW-0812">Transmembrane</keyword>
<dbReference type="GO" id="GO:0006629">
    <property type="term" value="P:lipid metabolic process"/>
    <property type="evidence" value="ECO:0007669"/>
    <property type="project" value="TreeGrafter"/>
</dbReference>
<dbReference type="InterPro" id="IPR012430">
    <property type="entry name" value="TMEM43_fam"/>
</dbReference>
<feature type="transmembrane region" description="Helical" evidence="10">
    <location>
        <begin position="355"/>
        <end position="374"/>
    </location>
</feature>
<feature type="transmembrane region" description="Helical" evidence="10">
    <location>
        <begin position="408"/>
        <end position="425"/>
    </location>
</feature>
<keyword evidence="6" id="KW-0256">Endoplasmic reticulum</keyword>
<dbReference type="GO" id="GO:0071763">
    <property type="term" value="P:nuclear membrane organization"/>
    <property type="evidence" value="ECO:0007669"/>
    <property type="project" value="TreeGrafter"/>
</dbReference>
<evidence type="ECO:0000256" key="8">
    <source>
        <dbReference type="ARBA" id="ARBA00023136"/>
    </source>
</evidence>
<dbReference type="AlphaFoldDB" id="A0A7S4GKN5"/>
<dbReference type="PANTHER" id="PTHR13416:SF2">
    <property type="entry name" value="TRANSMEMBRANE PROTEIN 43"/>
    <property type="match status" value="1"/>
</dbReference>
<proteinExistence type="inferred from homology"/>
<evidence type="ECO:0000256" key="10">
    <source>
        <dbReference type="SAM" id="Phobius"/>
    </source>
</evidence>
<dbReference type="PANTHER" id="PTHR13416">
    <property type="match status" value="1"/>
</dbReference>
<evidence type="ECO:0000256" key="5">
    <source>
        <dbReference type="ARBA" id="ARBA00022692"/>
    </source>
</evidence>
<evidence type="ECO:0000256" key="6">
    <source>
        <dbReference type="ARBA" id="ARBA00022824"/>
    </source>
</evidence>
<evidence type="ECO:0000256" key="1">
    <source>
        <dbReference type="ARBA" id="ARBA00004127"/>
    </source>
</evidence>
<organism evidence="11">
    <name type="scientific">Oxyrrhis marina</name>
    <name type="common">Dinoflagellate</name>
    <dbReference type="NCBI Taxonomy" id="2969"/>
    <lineage>
        <taxon>Eukaryota</taxon>
        <taxon>Sar</taxon>
        <taxon>Alveolata</taxon>
        <taxon>Dinophyceae</taxon>
        <taxon>Oxyrrhinales</taxon>
        <taxon>Oxyrrhinaceae</taxon>
        <taxon>Oxyrrhis</taxon>
    </lineage>
</organism>
<reference evidence="11" key="1">
    <citation type="submission" date="2021-01" db="EMBL/GenBank/DDBJ databases">
        <authorList>
            <person name="Corre E."/>
            <person name="Pelletier E."/>
            <person name="Niang G."/>
            <person name="Scheremetjew M."/>
            <person name="Finn R."/>
            <person name="Kale V."/>
            <person name="Holt S."/>
            <person name="Cochrane G."/>
            <person name="Meng A."/>
            <person name="Brown T."/>
            <person name="Cohen L."/>
        </authorList>
    </citation>
    <scope>NUCLEOTIDE SEQUENCE</scope>
    <source>
        <strain evidence="11">LB1974</strain>
    </source>
</reference>
<dbReference type="Pfam" id="PF07787">
    <property type="entry name" value="TMEM43"/>
    <property type="match status" value="1"/>
</dbReference>
<dbReference type="GO" id="GO:0005637">
    <property type="term" value="C:nuclear inner membrane"/>
    <property type="evidence" value="ECO:0007669"/>
    <property type="project" value="TreeGrafter"/>
</dbReference>
<feature type="transmembrane region" description="Helical" evidence="10">
    <location>
        <begin position="14"/>
        <end position="41"/>
    </location>
</feature>